<evidence type="ECO:0000256" key="3">
    <source>
        <dbReference type="ARBA" id="ARBA00023163"/>
    </source>
</evidence>
<dbReference type="Pfam" id="PF01638">
    <property type="entry name" value="HxlR"/>
    <property type="match status" value="1"/>
</dbReference>
<reference evidence="5" key="1">
    <citation type="submission" date="2021-02" db="EMBL/GenBank/DDBJ databases">
        <authorList>
            <person name="Vanwijnsberghe S."/>
        </authorList>
    </citation>
    <scope>NUCLEOTIDE SEQUENCE</scope>
    <source>
        <strain evidence="5">R-70211</strain>
    </source>
</reference>
<comment type="caution">
    <text evidence="5">The sequence shown here is derived from an EMBL/GenBank/DDBJ whole genome shotgun (WGS) entry which is preliminary data.</text>
</comment>
<dbReference type="GO" id="GO:0003677">
    <property type="term" value="F:DNA binding"/>
    <property type="evidence" value="ECO:0007669"/>
    <property type="project" value="UniProtKB-KW"/>
</dbReference>
<dbReference type="InterPro" id="IPR036388">
    <property type="entry name" value="WH-like_DNA-bd_sf"/>
</dbReference>
<dbReference type="SUPFAM" id="SSF46785">
    <property type="entry name" value="Winged helix' DNA-binding domain"/>
    <property type="match status" value="1"/>
</dbReference>
<evidence type="ECO:0000256" key="2">
    <source>
        <dbReference type="ARBA" id="ARBA00023125"/>
    </source>
</evidence>
<dbReference type="PANTHER" id="PTHR33204">
    <property type="entry name" value="TRANSCRIPTIONAL REGULATOR, MARR FAMILY"/>
    <property type="match status" value="1"/>
</dbReference>
<dbReference type="InterPro" id="IPR036390">
    <property type="entry name" value="WH_DNA-bd_sf"/>
</dbReference>
<dbReference type="PROSITE" id="PS51118">
    <property type="entry name" value="HTH_HXLR"/>
    <property type="match status" value="1"/>
</dbReference>
<evidence type="ECO:0000256" key="1">
    <source>
        <dbReference type="ARBA" id="ARBA00023015"/>
    </source>
</evidence>
<dbReference type="AlphaFoldDB" id="A0A9N8R2Z9"/>
<organism evidence="5 6">
    <name type="scientific">Paraburkholderia domus</name>
    <dbReference type="NCBI Taxonomy" id="2793075"/>
    <lineage>
        <taxon>Bacteria</taxon>
        <taxon>Pseudomonadati</taxon>
        <taxon>Pseudomonadota</taxon>
        <taxon>Betaproteobacteria</taxon>
        <taxon>Burkholderiales</taxon>
        <taxon>Burkholderiaceae</taxon>
        <taxon>Paraburkholderia</taxon>
    </lineage>
</organism>
<dbReference type="EMBL" id="CAJNAS010000019">
    <property type="protein sequence ID" value="CAE6943161.1"/>
    <property type="molecule type" value="Genomic_DNA"/>
</dbReference>
<keyword evidence="6" id="KW-1185">Reference proteome</keyword>
<dbReference type="RefSeq" id="WP_201139253.1">
    <property type="nucleotide sequence ID" value="NZ_CAJNAS010000019.1"/>
</dbReference>
<keyword evidence="3" id="KW-0804">Transcription</keyword>
<evidence type="ECO:0000313" key="6">
    <source>
        <dbReference type="Proteomes" id="UP000675121"/>
    </source>
</evidence>
<evidence type="ECO:0000259" key="4">
    <source>
        <dbReference type="PROSITE" id="PS51118"/>
    </source>
</evidence>
<sequence length="159" mass="17525">MSKEASLNAGRQRNRPLVAINECGLAHAAGLLGDRWVLLILREAFYGVTRFDAIREDIGASKHALSSRLDLLTNAGILISRPYREPGERERNEYVLTEKGQSLGPVLLMLLDWGQTYLQSSGRRVSLIERSTGQTVKNAFATEDGRIVVGADITLQICS</sequence>
<keyword evidence="2" id="KW-0238">DNA-binding</keyword>
<keyword evidence="1" id="KW-0805">Transcription regulation</keyword>
<gene>
    <name evidence="5" type="ORF">R70211_05814</name>
</gene>
<dbReference type="InterPro" id="IPR002577">
    <property type="entry name" value="HTH_HxlR"/>
</dbReference>
<proteinExistence type="predicted"/>
<name>A0A9N8R2Z9_9BURK</name>
<evidence type="ECO:0000313" key="5">
    <source>
        <dbReference type="EMBL" id="CAE6943161.1"/>
    </source>
</evidence>
<protein>
    <submittedName>
        <fullName evidence="5">HTH-type transcriptional regulator</fullName>
    </submittedName>
</protein>
<accession>A0A9N8R2Z9</accession>
<dbReference type="Proteomes" id="UP000675121">
    <property type="component" value="Unassembled WGS sequence"/>
</dbReference>
<dbReference type="PANTHER" id="PTHR33204:SF18">
    <property type="entry name" value="TRANSCRIPTIONAL REGULATORY PROTEIN"/>
    <property type="match status" value="1"/>
</dbReference>
<feature type="domain" description="HTH hxlR-type" evidence="4">
    <location>
        <begin position="23"/>
        <end position="122"/>
    </location>
</feature>
<dbReference type="Gene3D" id="1.10.10.10">
    <property type="entry name" value="Winged helix-like DNA-binding domain superfamily/Winged helix DNA-binding domain"/>
    <property type="match status" value="1"/>
</dbReference>